<feature type="compositionally biased region" description="Basic and acidic residues" evidence="1">
    <location>
        <begin position="250"/>
        <end position="266"/>
    </location>
</feature>
<evidence type="ECO:0000313" key="3">
    <source>
        <dbReference type="Proteomes" id="UP000050792"/>
    </source>
</evidence>
<dbReference type="WBParaSite" id="SRDH1_53840.1">
    <property type="protein sequence ID" value="SRDH1_53840.1"/>
    <property type="gene ID" value="SRDH1_53840"/>
</dbReference>
<dbReference type="AlphaFoldDB" id="A0AA85FMM7"/>
<keyword evidence="3" id="KW-1185">Reference proteome</keyword>
<dbReference type="Proteomes" id="UP000050792">
    <property type="component" value="Unassembled WGS sequence"/>
</dbReference>
<protein>
    <submittedName>
        <fullName evidence="4">Uncharacterized protein</fullName>
    </submittedName>
</protein>
<keyword evidence="2" id="KW-0472">Membrane</keyword>
<feature type="compositionally biased region" description="Polar residues" evidence="1">
    <location>
        <begin position="237"/>
        <end position="249"/>
    </location>
</feature>
<evidence type="ECO:0000256" key="2">
    <source>
        <dbReference type="SAM" id="Phobius"/>
    </source>
</evidence>
<evidence type="ECO:0000256" key="1">
    <source>
        <dbReference type="SAM" id="MobiDB-lite"/>
    </source>
</evidence>
<keyword evidence="2" id="KW-0812">Transmembrane</keyword>
<feature type="compositionally biased region" description="Low complexity" evidence="1">
    <location>
        <begin position="566"/>
        <end position="587"/>
    </location>
</feature>
<reference evidence="3" key="1">
    <citation type="submission" date="2022-06" db="EMBL/GenBank/DDBJ databases">
        <authorList>
            <person name="Berger JAMES D."/>
            <person name="Berger JAMES D."/>
        </authorList>
    </citation>
    <scope>NUCLEOTIDE SEQUENCE [LARGE SCALE GENOMIC DNA]</scope>
</reference>
<reference evidence="4" key="2">
    <citation type="submission" date="2023-11" db="UniProtKB">
        <authorList>
            <consortium name="WormBaseParasite"/>
        </authorList>
    </citation>
    <scope>IDENTIFICATION</scope>
</reference>
<feature type="transmembrane region" description="Helical" evidence="2">
    <location>
        <begin position="872"/>
        <end position="896"/>
    </location>
</feature>
<organism evidence="3 4">
    <name type="scientific">Schistosoma rodhaini</name>
    <dbReference type="NCBI Taxonomy" id="6188"/>
    <lineage>
        <taxon>Eukaryota</taxon>
        <taxon>Metazoa</taxon>
        <taxon>Spiralia</taxon>
        <taxon>Lophotrochozoa</taxon>
        <taxon>Platyhelminthes</taxon>
        <taxon>Trematoda</taxon>
        <taxon>Digenea</taxon>
        <taxon>Strigeidida</taxon>
        <taxon>Schistosomatoidea</taxon>
        <taxon>Schistosomatidae</taxon>
        <taxon>Schistosoma</taxon>
    </lineage>
</organism>
<accession>A0AA85FMM7</accession>
<name>A0AA85FMM7_9TREM</name>
<feature type="region of interest" description="Disordered" evidence="1">
    <location>
        <begin position="237"/>
        <end position="266"/>
    </location>
</feature>
<keyword evidence="2" id="KW-1133">Transmembrane helix</keyword>
<feature type="compositionally biased region" description="Low complexity" evidence="1">
    <location>
        <begin position="764"/>
        <end position="777"/>
    </location>
</feature>
<proteinExistence type="predicted"/>
<feature type="region of interest" description="Disordered" evidence="1">
    <location>
        <begin position="558"/>
        <end position="605"/>
    </location>
</feature>
<evidence type="ECO:0000313" key="4">
    <source>
        <dbReference type="WBParaSite" id="SRDH1_53840.1"/>
    </source>
</evidence>
<feature type="region of interest" description="Disordered" evidence="1">
    <location>
        <begin position="750"/>
        <end position="777"/>
    </location>
</feature>
<sequence>MSTGGYHHAAILSPAFYARQCYSDNISNDSSYWKHEDAARHLSNHVMNKYPNLNVLCLNNSTYMKNDLWSDSTRINACLFSQASRIVLFIPDDAAEHITYFSRHCLHPLLCRSRDQGGRPEWHSRFIAVAIGSVQVPNQLNPDVPFINVIRFREIGWFRDIMGMMLLEKAIKDFWIPPEMKEATLKHSNLKQSNMISIKYSLNEIVETTSLVDITTHVIGKMDLDEIQKNSLSRLKSSHGKQSMNGISHNENEINDSRNHNHSSRLEEHLLRSNRRLIKPEFEAEQLQENILEARLTGTIGQVVPVNIKNELVNLNSTVDMNEHDKHLIETNSQAKTSTESPKVNINELSSSLDLNYTSLSISKTLNNIQSNENSIITTTTNLSYDNLPVLQYSKSLISSTVSNISSHPTPIVSDLKTPSIPIVETIDDKLKQSLNYEDIPMIDEDVTSEIKQTTIEPKSISIKKDDNTILTITTASSTTPSTIPITTILSTPLVVTSSTSGKSNNEIRTKMHKITREETISSQTETITTTTNSINRIIAKNPTVTIDTKVKRSKCTDHDGVNDLTQQKQNKTNNISSQSSTIPIQSEGNERQKIRCSSTSPSKKPIRIIPISRTKSVEPKLKESVDVNKPTDGYIKTINISTTPKELNQTSTTPRSNSTSRITVRKCLRSAIASPSRSSRSNTTFSSPYNKKIEKIYASTPFSKIQNMLSDSSTQMISPLATGVFTNDGVTCYAFTGLQYRQKTNDTTMNYNISSSNDDDNNNNHSTNLHSKTSTTLSVSREMNNWTGPDSAETYRLELLLANNVLIEKNNEKLVNSELNNLQNSTIKNSIVLVHSDKPLEDLSHRISCLIASSPNLHDIKNPDEVDYITWQLLGVFAFTFVTLMISLTVAFTCLHREGCDFVSFIKYTIEFFKHS</sequence>